<feature type="domain" description="Lcl C-terminal" evidence="2">
    <location>
        <begin position="121"/>
        <end position="293"/>
    </location>
</feature>
<dbReference type="OrthoDB" id="8555302at2"/>
<reference evidence="3 4" key="1">
    <citation type="submission" date="2018-09" db="EMBL/GenBank/DDBJ databases">
        <title>Acidovorax cavernicola nov. sp. isolated from Gruta de las Maravillas (Aracena, Spain).</title>
        <authorList>
            <person name="Jurado V."/>
            <person name="Gutierrez-Patricio S."/>
            <person name="Gonzalez-Pimentel J.L."/>
            <person name="Miller A.Z."/>
            <person name="Laiz L."/>
            <person name="Saiz-Jimenez C."/>
        </authorList>
    </citation>
    <scope>NUCLEOTIDE SEQUENCE [LARGE SCALE GENOMIC DNA]</scope>
    <source>
        <strain evidence="3 4">1011MAR4D40.2</strain>
    </source>
</reference>
<evidence type="ECO:0000259" key="2">
    <source>
        <dbReference type="Pfam" id="PF07603"/>
    </source>
</evidence>
<gene>
    <name evidence="3" type="ORF">D3H34_19815</name>
</gene>
<evidence type="ECO:0000313" key="4">
    <source>
        <dbReference type="Proteomes" id="UP000265619"/>
    </source>
</evidence>
<sequence>MGAHRNPAPDGRRGGAQGAAARRDRRRSQLGQGALSLARVLATAGALAALVTAPAVAGEMAKVPPTGVQTCLTLDPKLDGWPTPQACADTGPLTLIPKQDGMPGTARPHYEAVAGYPLTSCVRDRASGLVWEGKPDSGKLHWMMTTFGPQGTGTLLSTYGLQHEPAPGSRANTDAYSYYGDARPGDAMAYVAQVNAMRLCGYADWRLPTVAELHGLVDLGGKTNPDLQLGLPLARHVIVDVRWFPNTVPGNYLTSEPDDQSRIWCVNFITGFVYSCNRRMERKPQPLFIRLVRGAEPPETGRWHEAPDERGVPGGVVEDRHTGLAWRRCEEPQVWNGKRCTGTARGYNQVQALLLASRQQGWRLPTIKEVNSLPERWFKKLDIPAADFPASGAQLLRAGYRSSSVCGGSPASSTARAALGGWVLGGGGDIYCEAWPARLGVRLVRE</sequence>
<feature type="domain" description="Lcl C-terminal" evidence="2">
    <location>
        <begin position="315"/>
        <end position="422"/>
    </location>
</feature>
<feature type="region of interest" description="Disordered" evidence="1">
    <location>
        <begin position="1"/>
        <end position="30"/>
    </location>
</feature>
<protein>
    <submittedName>
        <fullName evidence="3">DUF1566 domain-containing protein</fullName>
    </submittedName>
</protein>
<dbReference type="InterPro" id="IPR011460">
    <property type="entry name" value="Lcl_C"/>
</dbReference>
<dbReference type="AlphaFoldDB" id="A0A9X8D3A5"/>
<accession>A0A9X8D3A5</accession>
<proteinExistence type="predicted"/>
<dbReference type="Pfam" id="PF07603">
    <property type="entry name" value="Lcl_C"/>
    <property type="match status" value="2"/>
</dbReference>
<evidence type="ECO:0000313" key="3">
    <source>
        <dbReference type="EMBL" id="RIX77209.1"/>
    </source>
</evidence>
<comment type="caution">
    <text evidence="3">The sequence shown here is derived from an EMBL/GenBank/DDBJ whole genome shotgun (WGS) entry which is preliminary data.</text>
</comment>
<evidence type="ECO:0000256" key="1">
    <source>
        <dbReference type="SAM" id="MobiDB-lite"/>
    </source>
</evidence>
<organism evidence="3 4">
    <name type="scientific">Acidovorax cavernicola</name>
    <dbReference type="NCBI Taxonomy" id="1675792"/>
    <lineage>
        <taxon>Bacteria</taxon>
        <taxon>Pseudomonadati</taxon>
        <taxon>Pseudomonadota</taxon>
        <taxon>Betaproteobacteria</taxon>
        <taxon>Burkholderiales</taxon>
        <taxon>Comamonadaceae</taxon>
        <taxon>Acidovorax</taxon>
    </lineage>
</organism>
<dbReference type="Proteomes" id="UP000265619">
    <property type="component" value="Unassembled WGS sequence"/>
</dbReference>
<keyword evidence="4" id="KW-1185">Reference proteome</keyword>
<dbReference type="EMBL" id="QXMN01000026">
    <property type="protein sequence ID" value="RIX77209.1"/>
    <property type="molecule type" value="Genomic_DNA"/>
</dbReference>
<name>A0A9X8D3A5_9BURK</name>